<dbReference type="STRING" id="927083.DB32_004654"/>
<dbReference type="RefSeq" id="WP_053234755.1">
    <property type="nucleotide sequence ID" value="NZ_CP011125.1"/>
</dbReference>
<gene>
    <name evidence="1" type="ORF">DB32_004654</name>
</gene>
<protein>
    <submittedName>
        <fullName evidence="1">Uncharacterized protein</fullName>
    </submittedName>
</protein>
<accession>A0A0F6W4W9</accession>
<dbReference type="Proteomes" id="UP000034883">
    <property type="component" value="Chromosome"/>
</dbReference>
<keyword evidence="2" id="KW-1185">Reference proteome</keyword>
<proteinExistence type="predicted"/>
<dbReference type="EMBL" id="CP011125">
    <property type="protein sequence ID" value="AKF07505.1"/>
    <property type="molecule type" value="Genomic_DNA"/>
</dbReference>
<evidence type="ECO:0000313" key="1">
    <source>
        <dbReference type="EMBL" id="AKF07505.1"/>
    </source>
</evidence>
<dbReference type="KEGG" id="samy:DB32_004654"/>
<reference evidence="1 2" key="1">
    <citation type="submission" date="2015-03" db="EMBL/GenBank/DDBJ databases">
        <title>Genome assembly of Sandaracinus amylolyticus DSM 53668.</title>
        <authorList>
            <person name="Sharma G."/>
            <person name="Subramanian S."/>
        </authorList>
    </citation>
    <scope>NUCLEOTIDE SEQUENCE [LARGE SCALE GENOMIC DNA]</scope>
    <source>
        <strain evidence="1 2">DSM 53668</strain>
    </source>
</reference>
<organism evidence="1 2">
    <name type="scientific">Sandaracinus amylolyticus</name>
    <dbReference type="NCBI Taxonomy" id="927083"/>
    <lineage>
        <taxon>Bacteria</taxon>
        <taxon>Pseudomonadati</taxon>
        <taxon>Myxococcota</taxon>
        <taxon>Polyangia</taxon>
        <taxon>Polyangiales</taxon>
        <taxon>Sandaracinaceae</taxon>
        <taxon>Sandaracinus</taxon>
    </lineage>
</organism>
<dbReference type="OrthoDB" id="7942934at2"/>
<evidence type="ECO:0000313" key="2">
    <source>
        <dbReference type="Proteomes" id="UP000034883"/>
    </source>
</evidence>
<name>A0A0F6W4W9_9BACT</name>
<sequence length="295" mass="32400">MSGPRAPRDLLAASSSETTPFLLELARAQASRRTPRDLLAQRERDGFVQPSALDLRLANRLDALALDVAHEYEALLLSPVAPLGACSVLAPTSQDRTISASRGTEVVSDPTNVLALECARRLAKDPRADVRLCTVHQTVRAQPHPKQPGFSPHFRMFAMVEAGAARADDGFEVDAFERSVRTIDRVFDASSALGCAMPGRRAIVRATPEREVMATRVIERLQRALPHVEIVREPLEHAYYDGLRVLFGARTATGAQPPLADAGRFDWMTKLTSNRKMRFVATGLGIQLLPMLFRA</sequence>
<dbReference type="AlphaFoldDB" id="A0A0F6W4W9"/>